<dbReference type="InterPro" id="IPR017941">
    <property type="entry name" value="Rieske_2Fe-2S"/>
</dbReference>
<gene>
    <name evidence="9" type="ORF">RSO01_32920</name>
</gene>
<comment type="cofactor">
    <cofactor evidence="1">
        <name>Fe cation</name>
        <dbReference type="ChEBI" id="CHEBI:24875"/>
    </cofactor>
</comment>
<evidence type="ECO:0000256" key="7">
    <source>
        <dbReference type="ARBA" id="ARBA00023027"/>
    </source>
</evidence>
<keyword evidence="6" id="KW-0411">Iron-sulfur</keyword>
<evidence type="ECO:0000256" key="2">
    <source>
        <dbReference type="ARBA" id="ARBA00022714"/>
    </source>
</evidence>
<evidence type="ECO:0000313" key="10">
    <source>
        <dbReference type="Proteomes" id="UP000321058"/>
    </source>
</evidence>
<name>A0A512NB01_9HYPH</name>
<accession>A0A512NB01</accession>
<dbReference type="Gene3D" id="3.90.380.10">
    <property type="entry name" value="Naphthalene 1,2-dioxygenase Alpha Subunit, Chain A, domain 1"/>
    <property type="match status" value="2"/>
</dbReference>
<protein>
    <submittedName>
        <fullName evidence="9">(2Fe-2S)-binding protein</fullName>
    </submittedName>
</protein>
<keyword evidence="10" id="KW-1185">Reference proteome</keyword>
<evidence type="ECO:0000256" key="1">
    <source>
        <dbReference type="ARBA" id="ARBA00001962"/>
    </source>
</evidence>
<dbReference type="CDD" id="cd00680">
    <property type="entry name" value="RHO_alpha_C"/>
    <property type="match status" value="1"/>
</dbReference>
<dbReference type="EMBL" id="BKAJ01000055">
    <property type="protein sequence ID" value="GEP56126.1"/>
    <property type="molecule type" value="Genomic_DNA"/>
</dbReference>
<dbReference type="Proteomes" id="UP000321058">
    <property type="component" value="Unassembled WGS sequence"/>
</dbReference>
<dbReference type="InterPro" id="IPR015881">
    <property type="entry name" value="ARHD_Rieske_2Fe_2S"/>
</dbReference>
<dbReference type="Gene3D" id="2.102.10.10">
    <property type="entry name" value="Rieske [2Fe-2S] iron-sulphur domain"/>
    <property type="match status" value="1"/>
</dbReference>
<evidence type="ECO:0000313" key="9">
    <source>
        <dbReference type="EMBL" id="GEP56126.1"/>
    </source>
</evidence>
<keyword evidence="4" id="KW-0560">Oxidoreductase</keyword>
<dbReference type="PROSITE" id="PS00570">
    <property type="entry name" value="RING_HYDROXYL_ALPHA"/>
    <property type="match status" value="1"/>
</dbReference>
<dbReference type="PROSITE" id="PS51296">
    <property type="entry name" value="RIESKE"/>
    <property type="match status" value="1"/>
</dbReference>
<keyword evidence="3" id="KW-0479">Metal-binding</keyword>
<evidence type="ECO:0000256" key="4">
    <source>
        <dbReference type="ARBA" id="ARBA00023002"/>
    </source>
</evidence>
<dbReference type="CDD" id="cd03469">
    <property type="entry name" value="Rieske_RO_Alpha_N"/>
    <property type="match status" value="1"/>
</dbReference>
<proteinExistence type="predicted"/>
<dbReference type="InterPro" id="IPR001663">
    <property type="entry name" value="Rng_hydr_dOase-A"/>
</dbReference>
<evidence type="ECO:0000256" key="3">
    <source>
        <dbReference type="ARBA" id="ARBA00022723"/>
    </source>
</evidence>
<dbReference type="GO" id="GO:0016491">
    <property type="term" value="F:oxidoreductase activity"/>
    <property type="evidence" value="ECO:0007669"/>
    <property type="project" value="UniProtKB-KW"/>
</dbReference>
<keyword evidence="7" id="KW-0520">NAD</keyword>
<dbReference type="PANTHER" id="PTHR43756:SF5">
    <property type="entry name" value="CHOLINE MONOOXYGENASE, CHLOROPLASTIC"/>
    <property type="match status" value="1"/>
</dbReference>
<keyword evidence="5" id="KW-0408">Iron</keyword>
<dbReference type="OrthoDB" id="7456916at2"/>
<comment type="caution">
    <text evidence="9">The sequence shown here is derived from an EMBL/GenBank/DDBJ whole genome shotgun (WGS) entry which is preliminary data.</text>
</comment>
<dbReference type="SUPFAM" id="SSF50022">
    <property type="entry name" value="ISP domain"/>
    <property type="match status" value="1"/>
</dbReference>
<sequence>MQDMREPEDIFNPRHYDSVHRRYDEAHTLPAWCYTSKRFYDRERERIFFKFWNCIGHHTRVPNPGDYFTQMFCGVPLIVVRGKDMKVRVFINSCPHRGSEMLEGEGNCKMIKCPYHAWAFDFEGKLYATPLIGETDTFKMGDHNLVEIRLETWAGFMWINFDPDAQDLMSYLGDLPQRTAPWKTDEMVCVSRREWPVKANWKLYMENFSDGYHVPFVHQHTLNFKKVSKRDFHDPTRYLGNYLMHYTYFDGTRGVREHQKKLPQLDLPEELKVGTFFPVVHANTMMGFAIDMVSATEIYPDGPENCTLVTSNLVPKSTAELPDFEEIYAQYLENGNVVRDEDVLAAERQQKGLSSRYNTRGCFTPQDKLVHDYNLWILDRVVGNAAP</sequence>
<dbReference type="RefSeq" id="WP_147150203.1">
    <property type="nucleotide sequence ID" value="NZ_BKAJ01000055.1"/>
</dbReference>
<organism evidence="9 10">
    <name type="scientific">Reyranella soli</name>
    <dbReference type="NCBI Taxonomy" id="1230389"/>
    <lineage>
        <taxon>Bacteria</taxon>
        <taxon>Pseudomonadati</taxon>
        <taxon>Pseudomonadota</taxon>
        <taxon>Alphaproteobacteria</taxon>
        <taxon>Hyphomicrobiales</taxon>
        <taxon>Reyranellaceae</taxon>
        <taxon>Reyranella</taxon>
    </lineage>
</organism>
<evidence type="ECO:0000259" key="8">
    <source>
        <dbReference type="PROSITE" id="PS51296"/>
    </source>
</evidence>
<dbReference type="InterPro" id="IPR015879">
    <property type="entry name" value="Ring_hydroxy_dOase_asu_C_dom"/>
</dbReference>
<dbReference type="Pfam" id="PF00355">
    <property type="entry name" value="Rieske"/>
    <property type="match status" value="1"/>
</dbReference>
<dbReference type="SUPFAM" id="SSF55961">
    <property type="entry name" value="Bet v1-like"/>
    <property type="match status" value="1"/>
</dbReference>
<dbReference type="PANTHER" id="PTHR43756">
    <property type="entry name" value="CHOLINE MONOOXYGENASE, CHLOROPLASTIC"/>
    <property type="match status" value="1"/>
</dbReference>
<evidence type="ECO:0000256" key="6">
    <source>
        <dbReference type="ARBA" id="ARBA00023014"/>
    </source>
</evidence>
<reference evidence="9 10" key="1">
    <citation type="submission" date="2019-07" db="EMBL/GenBank/DDBJ databases">
        <title>Whole genome shotgun sequence of Reyranella soli NBRC 108950.</title>
        <authorList>
            <person name="Hosoyama A."/>
            <person name="Uohara A."/>
            <person name="Ohji S."/>
            <person name="Ichikawa N."/>
        </authorList>
    </citation>
    <scope>NUCLEOTIDE SEQUENCE [LARGE SCALE GENOMIC DNA]</scope>
    <source>
        <strain evidence="9 10">NBRC 108950</strain>
    </source>
</reference>
<dbReference type="InterPro" id="IPR036922">
    <property type="entry name" value="Rieske_2Fe-2S_sf"/>
</dbReference>
<dbReference type="AlphaFoldDB" id="A0A512NB01"/>
<dbReference type="GO" id="GO:0051537">
    <property type="term" value="F:2 iron, 2 sulfur cluster binding"/>
    <property type="evidence" value="ECO:0007669"/>
    <property type="project" value="UniProtKB-KW"/>
</dbReference>
<feature type="domain" description="Rieske" evidence="8">
    <location>
        <begin position="52"/>
        <end position="159"/>
    </location>
</feature>
<dbReference type="GO" id="GO:0005506">
    <property type="term" value="F:iron ion binding"/>
    <property type="evidence" value="ECO:0007669"/>
    <property type="project" value="InterPro"/>
</dbReference>
<dbReference type="Pfam" id="PF00848">
    <property type="entry name" value="Ring_hydroxyl_A"/>
    <property type="match status" value="1"/>
</dbReference>
<evidence type="ECO:0000256" key="5">
    <source>
        <dbReference type="ARBA" id="ARBA00023004"/>
    </source>
</evidence>
<keyword evidence="2" id="KW-0001">2Fe-2S</keyword>
<dbReference type="PRINTS" id="PR00090">
    <property type="entry name" value="RNGDIOXGNASE"/>
</dbReference>